<gene>
    <name evidence="2" type="ORF">ABID24_003027</name>
</gene>
<keyword evidence="1" id="KW-1133">Transmembrane helix</keyword>
<accession>A0ABV2M5M4</accession>
<name>A0ABV2M5M4_9FIRM</name>
<evidence type="ECO:0000313" key="2">
    <source>
        <dbReference type="EMBL" id="MET3751765.1"/>
    </source>
</evidence>
<feature type="transmembrane region" description="Helical" evidence="1">
    <location>
        <begin position="39"/>
        <end position="59"/>
    </location>
</feature>
<evidence type="ECO:0000256" key="1">
    <source>
        <dbReference type="SAM" id="Phobius"/>
    </source>
</evidence>
<keyword evidence="3" id="KW-1185">Reference proteome</keyword>
<feature type="transmembrane region" description="Helical" evidence="1">
    <location>
        <begin position="180"/>
        <end position="201"/>
    </location>
</feature>
<reference evidence="2 3" key="1">
    <citation type="submission" date="2024-06" db="EMBL/GenBank/DDBJ databases">
        <title>Genomic Encyclopedia of Type Strains, Phase IV (KMG-IV): sequencing the most valuable type-strain genomes for metagenomic binning, comparative biology and taxonomic classification.</title>
        <authorList>
            <person name="Goeker M."/>
        </authorList>
    </citation>
    <scope>NUCLEOTIDE SEQUENCE [LARGE SCALE GENOMIC DNA]</scope>
    <source>
        <strain evidence="2 3">DSM 29492</strain>
    </source>
</reference>
<sequence>MNIKIFDVYNIRARLSVYIIIIAPVILTLYAMYEPVRSFSFSVVFIAILCAFSNYLFALQRYIQKDKIYGNTTAKYLYLEDGHINACTKKRYYRKLSLMDEGFSIFDTPTNSNEFKEACASAIQWLRNNTRENRLVQEENMLWGFYKNLLSLKIIGIIFSIIAIIILITISLPINMKEFFYSSLNMGVLIIDISFVLFWILGVNKKIYTVLDEKYAYALLGALDTMSNNG</sequence>
<proteinExistence type="predicted"/>
<feature type="transmembrane region" description="Helical" evidence="1">
    <location>
        <begin position="150"/>
        <end position="174"/>
    </location>
</feature>
<protein>
    <recommendedName>
        <fullName evidence="4">DUF4231 domain-containing protein</fullName>
    </recommendedName>
</protein>
<evidence type="ECO:0008006" key="4">
    <source>
        <dbReference type="Google" id="ProtNLM"/>
    </source>
</evidence>
<comment type="caution">
    <text evidence="2">The sequence shown here is derived from an EMBL/GenBank/DDBJ whole genome shotgun (WGS) entry which is preliminary data.</text>
</comment>
<dbReference type="RefSeq" id="WP_005340366.1">
    <property type="nucleotide sequence ID" value="NZ_JANJZT010000028.1"/>
</dbReference>
<feature type="transmembrane region" description="Helical" evidence="1">
    <location>
        <begin position="15"/>
        <end position="33"/>
    </location>
</feature>
<organism evidence="2 3">
    <name type="scientific">Blautia caecimuris</name>
    <dbReference type="NCBI Taxonomy" id="1796615"/>
    <lineage>
        <taxon>Bacteria</taxon>
        <taxon>Bacillati</taxon>
        <taxon>Bacillota</taxon>
        <taxon>Clostridia</taxon>
        <taxon>Lachnospirales</taxon>
        <taxon>Lachnospiraceae</taxon>
        <taxon>Blautia</taxon>
    </lineage>
</organism>
<evidence type="ECO:0000313" key="3">
    <source>
        <dbReference type="Proteomes" id="UP001549106"/>
    </source>
</evidence>
<dbReference type="Proteomes" id="UP001549106">
    <property type="component" value="Unassembled WGS sequence"/>
</dbReference>
<dbReference type="EMBL" id="JBEPMJ010000028">
    <property type="protein sequence ID" value="MET3751765.1"/>
    <property type="molecule type" value="Genomic_DNA"/>
</dbReference>
<keyword evidence="1" id="KW-0812">Transmembrane</keyword>
<keyword evidence="1" id="KW-0472">Membrane</keyword>